<name>A0ABX2H172_9FIRM</name>
<dbReference type="Gene3D" id="3.40.50.300">
    <property type="entry name" value="P-loop containing nucleotide triphosphate hydrolases"/>
    <property type="match status" value="1"/>
</dbReference>
<dbReference type="PANTHER" id="PTHR13748:SF62">
    <property type="entry name" value="COBW DOMAIN-CONTAINING PROTEIN"/>
    <property type="match status" value="1"/>
</dbReference>
<dbReference type="PANTHER" id="PTHR13748">
    <property type="entry name" value="COBW-RELATED"/>
    <property type="match status" value="1"/>
</dbReference>
<dbReference type="InterPro" id="IPR051316">
    <property type="entry name" value="Zinc-reg_GTPase_activator"/>
</dbReference>
<dbReference type="EMBL" id="JAAWUZ010000101">
    <property type="protein sequence ID" value="NSG31503.1"/>
    <property type="molecule type" value="Genomic_DNA"/>
</dbReference>
<sequence>MIKIDLLTGFLGAGKTTFIRKYAKYLMDSGKNIGILENDFGAVNVDMMMLQDLMGDQCELEMISGGCDPETHRRRFKTKLISMGMCGYDRILVEPSGIFDVDEFFDILHEEPLDRWYEPGSVITIVDANLEEEMSEEENYILASEAASAGKIVFSKIGKNLKTEKEAQMEEKGSIAKAEESISKVLAHINIALKQIKCERVIEEKDCLCKNWDTLTKADFQDLMSAGYTPENYQKLDFEQDSVFESLYFLNKKISVENMKKAAEELFQNPDCGHIFRIKGFLNTNYKEEVMMENKMEKVDKPRITKAESWKEFNATRKNISIQPVKEGQEVLIMIGAGLKQEKIEECLERHCTEGFEK</sequence>
<feature type="domain" description="CobW/HypB/UreG nucleotide-binding" evidence="1">
    <location>
        <begin position="6"/>
        <end position="174"/>
    </location>
</feature>
<evidence type="ECO:0000259" key="1">
    <source>
        <dbReference type="Pfam" id="PF02492"/>
    </source>
</evidence>
<dbReference type="Pfam" id="PF02492">
    <property type="entry name" value="cobW"/>
    <property type="match status" value="1"/>
</dbReference>
<dbReference type="SUPFAM" id="SSF52540">
    <property type="entry name" value="P-loop containing nucleoside triphosphate hydrolases"/>
    <property type="match status" value="1"/>
</dbReference>
<evidence type="ECO:0000313" key="2">
    <source>
        <dbReference type="EMBL" id="NSG31503.1"/>
    </source>
</evidence>
<proteinExistence type="predicted"/>
<dbReference type="Proteomes" id="UP000821846">
    <property type="component" value="Unassembled WGS sequence"/>
</dbReference>
<keyword evidence="3" id="KW-1185">Reference proteome</keyword>
<reference evidence="2 3" key="1">
    <citation type="journal article" date="2020" name="Cell Host Microbe">
        <title>Functional and Genomic Variation between Human-Derived Isolates of Lachnospiraceae Reveals Inter- and Intra-Species Diversity.</title>
        <authorList>
            <person name="Sorbara M.T."/>
            <person name="Littmann E.R."/>
            <person name="Fontana E."/>
            <person name="Moody T.U."/>
            <person name="Kohout C.E."/>
            <person name="Gjonbalaj M."/>
            <person name="Eaton V."/>
            <person name="Seok R."/>
            <person name="Leiner I.M."/>
            <person name="Pamer E.G."/>
        </authorList>
    </citation>
    <scope>NUCLEOTIDE SEQUENCE [LARGE SCALE GENOMIC DNA]</scope>
    <source>
        <strain evidence="2 3">MSK.14.16</strain>
    </source>
</reference>
<dbReference type="RefSeq" id="WP_173867112.1">
    <property type="nucleotide sequence ID" value="NZ_JAAWUU010000100.1"/>
</dbReference>
<comment type="caution">
    <text evidence="2">The sequence shown here is derived from an EMBL/GenBank/DDBJ whole genome shotgun (WGS) entry which is preliminary data.</text>
</comment>
<gene>
    <name evidence="2" type="ORF">HFM93_14920</name>
</gene>
<evidence type="ECO:0000313" key="3">
    <source>
        <dbReference type="Proteomes" id="UP000821846"/>
    </source>
</evidence>
<accession>A0ABX2H172</accession>
<organism evidence="2 3">
    <name type="scientific">Faecalicatena fissicatena</name>
    <dbReference type="NCBI Taxonomy" id="290055"/>
    <lineage>
        <taxon>Bacteria</taxon>
        <taxon>Bacillati</taxon>
        <taxon>Bacillota</taxon>
        <taxon>Clostridia</taxon>
        <taxon>Lachnospirales</taxon>
        <taxon>Lachnospiraceae</taxon>
        <taxon>Faecalicatena</taxon>
    </lineage>
</organism>
<dbReference type="InterPro" id="IPR003495">
    <property type="entry name" value="CobW/HypB/UreG_nucleotide-bd"/>
</dbReference>
<protein>
    <submittedName>
        <fullName evidence="2">GTP-binding protein</fullName>
    </submittedName>
</protein>
<dbReference type="InterPro" id="IPR027417">
    <property type="entry name" value="P-loop_NTPase"/>
</dbReference>